<dbReference type="PANTHER" id="PTHR13067:SF2">
    <property type="entry name" value="CASPASE-ACTIVATED DNASE"/>
    <property type="match status" value="1"/>
</dbReference>
<reference evidence="4 5" key="1">
    <citation type="journal article" date="2024" name="BMC Genomics">
        <title>Genome assembly of redclaw crayfish (Cherax quadricarinatus) provides insights into its immune adaptation and hypoxia tolerance.</title>
        <authorList>
            <person name="Liu Z."/>
            <person name="Zheng J."/>
            <person name="Li H."/>
            <person name="Fang K."/>
            <person name="Wang S."/>
            <person name="He J."/>
            <person name="Zhou D."/>
            <person name="Weng S."/>
            <person name="Chi M."/>
            <person name="Gu Z."/>
            <person name="He J."/>
            <person name="Li F."/>
            <person name="Wang M."/>
        </authorList>
    </citation>
    <scope>NUCLEOTIDE SEQUENCE [LARGE SCALE GENOMIC DNA]</scope>
    <source>
        <strain evidence="4">ZL_2023a</strain>
    </source>
</reference>
<gene>
    <name evidence="4" type="ORF">OTU49_000187</name>
</gene>
<accession>A0AAW0XLI0</accession>
<organism evidence="4 5">
    <name type="scientific">Cherax quadricarinatus</name>
    <name type="common">Australian red claw crayfish</name>
    <dbReference type="NCBI Taxonomy" id="27406"/>
    <lineage>
        <taxon>Eukaryota</taxon>
        <taxon>Metazoa</taxon>
        <taxon>Ecdysozoa</taxon>
        <taxon>Arthropoda</taxon>
        <taxon>Crustacea</taxon>
        <taxon>Multicrustacea</taxon>
        <taxon>Malacostraca</taxon>
        <taxon>Eumalacostraca</taxon>
        <taxon>Eucarida</taxon>
        <taxon>Decapoda</taxon>
        <taxon>Pleocyemata</taxon>
        <taxon>Astacidea</taxon>
        <taxon>Parastacoidea</taxon>
        <taxon>Parastacidae</taxon>
        <taxon>Cherax</taxon>
    </lineage>
</organism>
<keyword evidence="5" id="KW-1185">Reference proteome</keyword>
<feature type="non-terminal residue" evidence="4">
    <location>
        <position position="141"/>
    </location>
</feature>
<dbReference type="GO" id="GO:0006309">
    <property type="term" value="P:apoptotic DNA fragmentation"/>
    <property type="evidence" value="ECO:0007669"/>
    <property type="project" value="InterPro"/>
</dbReference>
<feature type="domain" description="CIDE-N" evidence="3">
    <location>
        <begin position="1"/>
        <end position="77"/>
    </location>
</feature>
<dbReference type="Gene3D" id="3.10.20.10">
    <property type="match status" value="1"/>
</dbReference>
<dbReference type="InterPro" id="IPR039729">
    <property type="entry name" value="DFF40"/>
</dbReference>
<dbReference type="SUPFAM" id="SSF54277">
    <property type="entry name" value="CAD &amp; PB1 domains"/>
    <property type="match status" value="1"/>
</dbReference>
<evidence type="ECO:0000259" key="3">
    <source>
        <dbReference type="PROSITE" id="PS51135"/>
    </source>
</evidence>
<dbReference type="InterPro" id="IPR003508">
    <property type="entry name" value="CIDE-N_dom"/>
</dbReference>
<proteinExistence type="predicted"/>
<name>A0AAW0XLI0_CHEQU</name>
<comment type="caution">
    <text evidence="4">The sequence shown here is derived from an EMBL/GenBank/DDBJ whole genome shotgun (WGS) entry which is preliminary data.</text>
</comment>
<dbReference type="EMBL" id="JARKIK010000019">
    <property type="protein sequence ID" value="KAK8745439.1"/>
    <property type="molecule type" value="Genomic_DNA"/>
</dbReference>
<dbReference type="Pfam" id="PF02017">
    <property type="entry name" value="CIDE-N"/>
    <property type="match status" value="1"/>
</dbReference>
<evidence type="ECO:0000313" key="4">
    <source>
        <dbReference type="EMBL" id="KAK8745438.1"/>
    </source>
</evidence>
<dbReference type="GO" id="GO:0004520">
    <property type="term" value="F:DNA endonuclease activity"/>
    <property type="evidence" value="ECO:0007669"/>
    <property type="project" value="InterPro"/>
</dbReference>
<evidence type="ECO:0000313" key="5">
    <source>
        <dbReference type="Proteomes" id="UP001445076"/>
    </source>
</evidence>
<dbReference type="AlphaFoldDB" id="A0AAW0XLI0"/>
<sequence length="141" mass="16311">MSRRFVAVLSPCRRKVGIVASTYRDFLKKCRAKFTLKKEKALIVTLDDGTEIDEEYFEFLDSDTELHVSSMEEYKIPDFINQLAVFLHDCLKQQPKIHDKVLELLQEALSSTKARALLELLAEFSDLSSVSSRESDTEWFK</sequence>
<dbReference type="PROSITE" id="PS51135">
    <property type="entry name" value="CIDE_N"/>
    <property type="match status" value="1"/>
</dbReference>
<dbReference type="PANTHER" id="PTHR13067">
    <property type="entry name" value="CASPASE-ACTIVATED DNASE"/>
    <property type="match status" value="1"/>
</dbReference>
<evidence type="ECO:0000256" key="2">
    <source>
        <dbReference type="PROSITE-ProRule" id="PRU00447"/>
    </source>
</evidence>
<reference evidence="4" key="2">
    <citation type="submission" date="2024-01" db="EMBL/GenBank/DDBJ databases">
        <authorList>
            <person name="He J."/>
            <person name="Wang M."/>
            <person name="Zheng J."/>
            <person name="Liu Z."/>
        </authorList>
    </citation>
    <scope>NUCLEOTIDE SEQUENCE</scope>
    <source>
        <strain evidence="4">ZL_2023a</strain>
        <tissue evidence="4">Muscle</tissue>
    </source>
</reference>
<protein>
    <recommendedName>
        <fullName evidence="3">CIDE-N domain-containing protein</fullName>
    </recommendedName>
</protein>
<keyword evidence="1 2" id="KW-0053">Apoptosis</keyword>
<dbReference type="Proteomes" id="UP001445076">
    <property type="component" value="Unassembled WGS sequence"/>
</dbReference>
<dbReference type="SMART" id="SM00266">
    <property type="entry name" value="CAD"/>
    <property type="match status" value="1"/>
</dbReference>
<dbReference type="EMBL" id="JARKIK010000019">
    <property type="protein sequence ID" value="KAK8745438.1"/>
    <property type="molecule type" value="Genomic_DNA"/>
</dbReference>
<evidence type="ECO:0000256" key="1">
    <source>
        <dbReference type="ARBA" id="ARBA00022703"/>
    </source>
</evidence>